<evidence type="ECO:0000313" key="3">
    <source>
        <dbReference type="Proteomes" id="UP001595647"/>
    </source>
</evidence>
<accession>A0ABV7IA29</accession>
<evidence type="ECO:0000256" key="1">
    <source>
        <dbReference type="SAM" id="MobiDB-lite"/>
    </source>
</evidence>
<proteinExistence type="predicted"/>
<comment type="caution">
    <text evidence="2">The sequence shown here is derived from an EMBL/GenBank/DDBJ whole genome shotgun (WGS) entry which is preliminary data.</text>
</comment>
<feature type="compositionally biased region" description="Acidic residues" evidence="1">
    <location>
        <begin position="53"/>
        <end position="71"/>
    </location>
</feature>
<gene>
    <name evidence="2" type="ORF">ACFOHV_18640</name>
</gene>
<name>A0ABV7IA29_9HYPH</name>
<dbReference type="EMBL" id="JBHRTG010000019">
    <property type="protein sequence ID" value="MFC3165307.1"/>
    <property type="molecule type" value="Genomic_DNA"/>
</dbReference>
<organism evidence="2 3">
    <name type="scientific">Ciceribacter thiooxidans</name>
    <dbReference type="NCBI Taxonomy" id="1969821"/>
    <lineage>
        <taxon>Bacteria</taxon>
        <taxon>Pseudomonadati</taxon>
        <taxon>Pseudomonadota</taxon>
        <taxon>Alphaproteobacteria</taxon>
        <taxon>Hyphomicrobiales</taxon>
        <taxon>Rhizobiaceae</taxon>
        <taxon>Ciceribacter</taxon>
    </lineage>
</organism>
<sequence>MNMEERRHFPELHRRSDIYGTLTCEQLVHRLDVLESFILGTIGEPSPLIGLPGEEEADFLEDGDPDSDSRI</sequence>
<feature type="region of interest" description="Disordered" evidence="1">
    <location>
        <begin position="49"/>
        <end position="71"/>
    </location>
</feature>
<dbReference type="Proteomes" id="UP001595647">
    <property type="component" value="Unassembled WGS sequence"/>
</dbReference>
<keyword evidence="3" id="KW-1185">Reference proteome</keyword>
<dbReference type="RefSeq" id="WP_182304480.1">
    <property type="nucleotide sequence ID" value="NZ_CP059896.1"/>
</dbReference>
<evidence type="ECO:0000313" key="2">
    <source>
        <dbReference type="EMBL" id="MFC3165307.1"/>
    </source>
</evidence>
<reference evidence="3" key="1">
    <citation type="journal article" date="2019" name="Int. J. Syst. Evol. Microbiol.">
        <title>The Global Catalogue of Microorganisms (GCM) 10K type strain sequencing project: providing services to taxonomists for standard genome sequencing and annotation.</title>
        <authorList>
            <consortium name="The Broad Institute Genomics Platform"/>
            <consortium name="The Broad Institute Genome Sequencing Center for Infectious Disease"/>
            <person name="Wu L."/>
            <person name="Ma J."/>
        </authorList>
    </citation>
    <scope>NUCLEOTIDE SEQUENCE [LARGE SCALE GENOMIC DNA]</scope>
    <source>
        <strain evidence="3">KCTC 52231</strain>
    </source>
</reference>
<protein>
    <submittedName>
        <fullName evidence="2">Uncharacterized protein</fullName>
    </submittedName>
</protein>